<dbReference type="Proteomes" id="UP000078387">
    <property type="component" value="Unassembled WGS sequence"/>
</dbReference>
<dbReference type="VEuPathDB" id="AmoebaDB:EHI7A_062480"/>
<reference evidence="3 4" key="1">
    <citation type="submission" date="2016-05" db="EMBL/GenBank/DDBJ databases">
        <title>First whole genome sequencing of Entamoeba histolytica HM1:IMSS-clone-6.</title>
        <authorList>
            <person name="Mukherjee Avik.K."/>
            <person name="Izumyama S."/>
            <person name="Nakada-Tsukui K."/>
            <person name="Nozaki T."/>
        </authorList>
    </citation>
    <scope>NUCLEOTIDE SEQUENCE [LARGE SCALE GENOMIC DNA]</scope>
    <source>
        <strain evidence="3 4">HM1:IMSS clone 6</strain>
    </source>
</reference>
<dbReference type="CDD" id="cd00160">
    <property type="entry name" value="RhoGEF"/>
    <property type="match status" value="1"/>
</dbReference>
<dbReference type="InterPro" id="IPR011993">
    <property type="entry name" value="PH-like_dom_sf"/>
</dbReference>
<feature type="compositionally biased region" description="Polar residues" evidence="1">
    <location>
        <begin position="615"/>
        <end position="625"/>
    </location>
</feature>
<dbReference type="Gene3D" id="1.20.900.10">
    <property type="entry name" value="Dbl homology (DH) domain"/>
    <property type="match status" value="1"/>
</dbReference>
<protein>
    <submittedName>
        <fullName evidence="3">Rhogef domain-containing protein</fullName>
    </submittedName>
</protein>
<dbReference type="EMBL" id="BDEQ01000001">
    <property type="protein sequence ID" value="GAT93616.1"/>
    <property type="molecule type" value="Genomic_DNA"/>
</dbReference>
<dbReference type="Pfam" id="PF00621">
    <property type="entry name" value="RhoGEF"/>
    <property type="match status" value="1"/>
</dbReference>
<gene>
    <name evidence="3" type="ORF">CL6EHI_087850</name>
</gene>
<feature type="region of interest" description="Disordered" evidence="1">
    <location>
        <begin position="615"/>
        <end position="634"/>
    </location>
</feature>
<dbReference type="InterPro" id="IPR051092">
    <property type="entry name" value="FYVE_RhoGEF_PH"/>
</dbReference>
<name>A0A5K1UPZ9_ENTHI</name>
<dbReference type="PROSITE" id="PS00741">
    <property type="entry name" value="DH_1"/>
    <property type="match status" value="1"/>
</dbReference>
<evidence type="ECO:0000313" key="3">
    <source>
        <dbReference type="EMBL" id="GAT93616.1"/>
    </source>
</evidence>
<dbReference type="GO" id="GO:0005085">
    <property type="term" value="F:guanyl-nucleotide exchange factor activity"/>
    <property type="evidence" value="ECO:0007669"/>
    <property type="project" value="InterPro"/>
</dbReference>
<dbReference type="VEuPathDB" id="AmoebaDB:EHI5A_101190"/>
<dbReference type="SMART" id="SM00325">
    <property type="entry name" value="RhoGEF"/>
    <property type="match status" value="1"/>
</dbReference>
<dbReference type="OMA" id="EHQPKEN"/>
<feature type="domain" description="DH" evidence="2">
    <location>
        <begin position="52"/>
        <end position="236"/>
    </location>
</feature>
<dbReference type="InterPro" id="IPR035899">
    <property type="entry name" value="DBL_dom_sf"/>
</dbReference>
<accession>A0A5K1UPZ9</accession>
<proteinExistence type="predicted"/>
<organism evidence="3 4">
    <name type="scientific">Entamoeba histolytica</name>
    <dbReference type="NCBI Taxonomy" id="5759"/>
    <lineage>
        <taxon>Eukaryota</taxon>
        <taxon>Amoebozoa</taxon>
        <taxon>Evosea</taxon>
        <taxon>Archamoebae</taxon>
        <taxon>Mastigamoebida</taxon>
        <taxon>Entamoebidae</taxon>
        <taxon>Entamoeba</taxon>
    </lineage>
</organism>
<evidence type="ECO:0000259" key="2">
    <source>
        <dbReference type="PROSITE" id="PS50010"/>
    </source>
</evidence>
<dbReference type="VEuPathDB" id="AmoebaDB:EHI_087850"/>
<evidence type="ECO:0000313" key="4">
    <source>
        <dbReference type="Proteomes" id="UP000078387"/>
    </source>
</evidence>
<dbReference type="AlphaFoldDB" id="A0A5K1UPZ9"/>
<dbReference type="InterPro" id="IPR001331">
    <property type="entry name" value="GDS_CDC24_CS"/>
</dbReference>
<dbReference type="GO" id="GO:0035556">
    <property type="term" value="P:intracellular signal transduction"/>
    <property type="evidence" value="ECO:0007669"/>
    <property type="project" value="InterPro"/>
</dbReference>
<dbReference type="VEuPathDB" id="AmoebaDB:KM1_123000"/>
<dbReference type="VEuPathDB" id="AmoebaDB:EHI8A_065500"/>
<dbReference type="PANTHER" id="PTHR12673:SF263">
    <property type="entry name" value="PLECKSTRIN DOMAIN-CONTAINING PROTEIN"/>
    <property type="match status" value="1"/>
</dbReference>
<comment type="caution">
    <text evidence="3">The sequence shown here is derived from an EMBL/GenBank/DDBJ whole genome shotgun (WGS) entry which is preliminary data.</text>
</comment>
<dbReference type="InterPro" id="IPR000219">
    <property type="entry name" value="DH_dom"/>
</dbReference>
<dbReference type="GO" id="GO:0005737">
    <property type="term" value="C:cytoplasm"/>
    <property type="evidence" value="ECO:0007669"/>
    <property type="project" value="TreeGrafter"/>
</dbReference>
<dbReference type="Gene3D" id="2.30.29.30">
    <property type="entry name" value="Pleckstrin-homology domain (PH domain)/Phosphotyrosine-binding domain (PTB)"/>
    <property type="match status" value="1"/>
</dbReference>
<dbReference type="SUPFAM" id="SSF50729">
    <property type="entry name" value="PH domain-like"/>
    <property type="match status" value="1"/>
</dbReference>
<dbReference type="SUPFAM" id="SSF48065">
    <property type="entry name" value="DBL homology domain (DH-domain)"/>
    <property type="match status" value="1"/>
</dbReference>
<dbReference type="PANTHER" id="PTHR12673">
    <property type="entry name" value="FACIOGENITAL DYSPLASIA PROTEIN"/>
    <property type="match status" value="1"/>
</dbReference>
<dbReference type="PROSITE" id="PS50010">
    <property type="entry name" value="DH_2"/>
    <property type="match status" value="1"/>
</dbReference>
<evidence type="ECO:0000256" key="1">
    <source>
        <dbReference type="SAM" id="MobiDB-lite"/>
    </source>
</evidence>
<sequence>MEVPELPPKPIQLIILEQSKNNLKESEEVFKKTRIGIDKTEGSIDKCYNFEKRKMVCKEIYETEISYVTSLGVCETCYYREMVKETSPFREEDVKQIFLYYDEILRCNREFASMVIKSWKNNTFEDSVGELFLKFSPFFIVYRNFLINHNKAFTLLTKLEEDTKLERYLESCQTQFNTNQNLDLRDYLIMPVQRLPRYSLLLTDLLKHTPTNHCDYQNITKALEAMKEVTTKVNESISTNQQQQKLIDLRSKLAQRNDFEVIEPHRILLSEETVIQFTHNGRSRRGLILFNDCILLTKKEEKLMKIRFIIELSKCSIVEPNKEKSLQVYSNVKSCEIEFESYEQKERWKSISKDAITRIKKTTDFVFSPLVISPEDVNECKICQSEIKKKKKYYCKKCLNYICYKCWNSTGKCCLKCYFLEKEKANQKKLEPFKTEKECNSFNLHINSNQSLTPIQPTSLTTTKGLPQLMEELKKRNTIMSILKEQQPKENSVLIEDGSKGIKKEQSHQKSITSTERIFKTEKYIKPMMGLSDLGKDITTLNENGHCSSLDNTKKEKVKLIEEKQDDRLISMNSEIEVVLCQRKKSNTMTQEETKVHERFCEKKRRSFFSKSLQTVKQKQDNPQTKSKKKDIVPHNIEEDRLSIETIPEGPGKVQFLKKLNEKRISQEKEEIEKYRIKTKLVNDKK</sequence>